<dbReference type="GO" id="GO:0044877">
    <property type="term" value="F:protein-containing complex binding"/>
    <property type="evidence" value="ECO:0007669"/>
    <property type="project" value="Ensembl"/>
</dbReference>
<accession>A0A8C6QNA6</accession>
<evidence type="ECO:0000259" key="5">
    <source>
        <dbReference type="PROSITE" id="PS51800"/>
    </source>
</evidence>
<dbReference type="OMA" id="PKMLVCE"/>
<keyword evidence="3" id="KW-0862">Zinc</keyword>
<dbReference type="GO" id="GO:0008270">
    <property type="term" value="F:zinc ion binding"/>
    <property type="evidence" value="ECO:0007669"/>
    <property type="project" value="UniProtKB-KW"/>
</dbReference>
<dbReference type="AlphaFoldDB" id="A0A8C6QNA6"/>
<evidence type="ECO:0000256" key="1">
    <source>
        <dbReference type="ARBA" id="ARBA00022723"/>
    </source>
</evidence>
<dbReference type="RefSeq" id="XP_008837430.1">
    <property type="nucleotide sequence ID" value="XM_008839208.1"/>
</dbReference>
<dbReference type="InterPro" id="IPR051591">
    <property type="entry name" value="UPF0224_FAM112_RNA_Proc"/>
</dbReference>
<dbReference type="CTD" id="149699"/>
<dbReference type="PANTHER" id="PTHR21402">
    <property type="entry name" value="GAMETOCYTE SPECIFIC FACTOR 1-RELATED"/>
    <property type="match status" value="1"/>
</dbReference>
<name>A0A8C6QNA6_NANGA</name>
<dbReference type="InterPro" id="IPR022776">
    <property type="entry name" value="TRM13/UPF0224_CHHC_Znf_dom"/>
</dbReference>
<feature type="domain" description="CHHC U11-48K-type" evidence="5">
    <location>
        <begin position="40"/>
        <end position="67"/>
    </location>
</feature>
<evidence type="ECO:0000256" key="3">
    <source>
        <dbReference type="ARBA" id="ARBA00022833"/>
    </source>
</evidence>
<keyword evidence="7" id="KW-1185">Reference proteome</keyword>
<dbReference type="OrthoDB" id="10069248at2759"/>
<evidence type="ECO:0000256" key="4">
    <source>
        <dbReference type="PROSITE-ProRule" id="PRU01141"/>
    </source>
</evidence>
<dbReference type="PANTHER" id="PTHR21402:SF6">
    <property type="entry name" value="GAMETOCYTE SPECIFIC FACTOR 2"/>
    <property type="match status" value="1"/>
</dbReference>
<evidence type="ECO:0000256" key="2">
    <source>
        <dbReference type="ARBA" id="ARBA00022771"/>
    </source>
</evidence>
<dbReference type="Proteomes" id="UP000694381">
    <property type="component" value="Unassembled WGS sequence"/>
</dbReference>
<gene>
    <name evidence="6" type="primary">Gtsf1l</name>
</gene>
<dbReference type="GeneID" id="103738987"/>
<feature type="domain" description="CHHC U11-48K-type" evidence="5">
    <location>
        <begin position="6"/>
        <end position="33"/>
    </location>
</feature>
<dbReference type="SUPFAM" id="SSF57667">
    <property type="entry name" value="beta-beta-alpha zinc fingers"/>
    <property type="match status" value="1"/>
</dbReference>
<evidence type="ECO:0000313" key="7">
    <source>
        <dbReference type="Proteomes" id="UP000694381"/>
    </source>
</evidence>
<keyword evidence="2 4" id="KW-0863">Zinc-finger</keyword>
<reference evidence="6" key="2">
    <citation type="submission" date="2025-09" db="UniProtKB">
        <authorList>
            <consortium name="Ensembl"/>
        </authorList>
    </citation>
    <scope>IDENTIFICATION</scope>
</reference>
<evidence type="ECO:0000313" key="6">
    <source>
        <dbReference type="Ensembl" id="ENSNGAP00000006007.1"/>
    </source>
</evidence>
<dbReference type="KEGG" id="ngi:103738987"/>
<dbReference type="Ensembl" id="ENSNGAT00000010551.1">
    <property type="protein sequence ID" value="ENSNGAP00000006007.1"/>
    <property type="gene ID" value="ENSNGAG00000008752.1"/>
</dbReference>
<dbReference type="PROSITE" id="PS51800">
    <property type="entry name" value="ZF_CHHC_U11_48K"/>
    <property type="match status" value="2"/>
</dbReference>
<reference evidence="6" key="1">
    <citation type="submission" date="2025-08" db="UniProtKB">
        <authorList>
            <consortium name="Ensembl"/>
        </authorList>
    </citation>
    <scope>IDENTIFICATION</scope>
</reference>
<keyword evidence="1" id="KW-0479">Metal-binding</keyword>
<proteinExistence type="predicted"/>
<dbReference type="Pfam" id="PF05253">
    <property type="entry name" value="zf-U11-48K"/>
    <property type="match status" value="2"/>
</dbReference>
<dbReference type="GeneTree" id="ENSGT00940000163816"/>
<protein>
    <submittedName>
        <fullName evidence="6">Gametocyte specific factor 2</fullName>
    </submittedName>
</protein>
<organism evidence="6 7">
    <name type="scientific">Nannospalax galili</name>
    <name type="common">Northern Israeli blind subterranean mole rat</name>
    <name type="synonym">Spalax galili</name>
    <dbReference type="NCBI Taxonomy" id="1026970"/>
    <lineage>
        <taxon>Eukaryota</taxon>
        <taxon>Metazoa</taxon>
        <taxon>Chordata</taxon>
        <taxon>Craniata</taxon>
        <taxon>Vertebrata</taxon>
        <taxon>Euteleostomi</taxon>
        <taxon>Mammalia</taxon>
        <taxon>Eutheria</taxon>
        <taxon>Euarchontoglires</taxon>
        <taxon>Glires</taxon>
        <taxon>Rodentia</taxon>
        <taxon>Myomorpha</taxon>
        <taxon>Muroidea</taxon>
        <taxon>Spalacidae</taxon>
        <taxon>Spalacinae</taxon>
        <taxon>Nannospalax</taxon>
    </lineage>
</organism>
<sequence>MELKVIDRCPYEPNHKIPASRLQYHLASCKTKNLKIAKKMASCKYNACHVVPIKRVKEHEANCASRSAMDDEPLNLKIICPSLEANENFPNAGDQIPDPDVGNVDHMHHSPSFVLEGFVSKILVCESDSRQFQEAMVDKHPNNYKFWGEGQKN</sequence>
<dbReference type="InterPro" id="IPR036236">
    <property type="entry name" value="Znf_C2H2_sf"/>
</dbReference>